<name>A0ABP3FCE3_9GAMM</name>
<accession>A0ABP3FCE3</accession>
<keyword evidence="1" id="KW-0732">Signal</keyword>
<feature type="chain" id="PRO_5045785489" evidence="1">
    <location>
        <begin position="21"/>
        <end position="107"/>
    </location>
</feature>
<sequence length="107" mass="12002">MNKYFLLLISALLISCTSMNEDKGKITINNTSASPVSDVRIEYKNAGRVDAIGDLPAHSTYTYAITYTDAEDSLYIHYIDSHNQAHAKNVVAYAAKYDKEHHTFTIK</sequence>
<dbReference type="PROSITE" id="PS51257">
    <property type="entry name" value="PROKAR_LIPOPROTEIN"/>
    <property type="match status" value="1"/>
</dbReference>
<keyword evidence="3" id="KW-1185">Reference proteome</keyword>
<evidence type="ECO:0000313" key="2">
    <source>
        <dbReference type="EMBL" id="GAA0311275.1"/>
    </source>
</evidence>
<evidence type="ECO:0000313" key="3">
    <source>
        <dbReference type="Proteomes" id="UP001501787"/>
    </source>
</evidence>
<proteinExistence type="predicted"/>
<dbReference type="EMBL" id="BAAAFR010000001">
    <property type="protein sequence ID" value="GAA0311275.1"/>
    <property type="molecule type" value="Genomic_DNA"/>
</dbReference>
<comment type="caution">
    <text evidence="2">The sequence shown here is derived from an EMBL/GenBank/DDBJ whole genome shotgun (WGS) entry which is preliminary data.</text>
</comment>
<gene>
    <name evidence="2" type="ORF">GCM10009129_05760</name>
</gene>
<reference evidence="3" key="1">
    <citation type="journal article" date="2019" name="Int. J. Syst. Evol. Microbiol.">
        <title>The Global Catalogue of Microorganisms (GCM) 10K type strain sequencing project: providing services to taxonomists for standard genome sequencing and annotation.</title>
        <authorList>
            <consortium name="The Broad Institute Genomics Platform"/>
            <consortium name="The Broad Institute Genome Sequencing Center for Infectious Disease"/>
            <person name="Wu L."/>
            <person name="Ma J."/>
        </authorList>
    </citation>
    <scope>NUCLEOTIDE SEQUENCE [LARGE SCALE GENOMIC DNA]</scope>
    <source>
        <strain evidence="3">JCM 16343</strain>
    </source>
</reference>
<organism evidence="2 3">
    <name type="scientific">Psychrobacter aestuarii</name>
    <dbReference type="NCBI Taxonomy" id="556327"/>
    <lineage>
        <taxon>Bacteria</taxon>
        <taxon>Pseudomonadati</taxon>
        <taxon>Pseudomonadota</taxon>
        <taxon>Gammaproteobacteria</taxon>
        <taxon>Moraxellales</taxon>
        <taxon>Moraxellaceae</taxon>
        <taxon>Psychrobacter</taxon>
    </lineage>
</organism>
<protein>
    <submittedName>
        <fullName evidence="2">Uncharacterized protein</fullName>
    </submittedName>
</protein>
<feature type="signal peptide" evidence="1">
    <location>
        <begin position="1"/>
        <end position="20"/>
    </location>
</feature>
<dbReference type="Proteomes" id="UP001501787">
    <property type="component" value="Unassembled WGS sequence"/>
</dbReference>
<evidence type="ECO:0000256" key="1">
    <source>
        <dbReference type="SAM" id="SignalP"/>
    </source>
</evidence>